<keyword evidence="1" id="KW-0472">Membrane</keyword>
<feature type="transmembrane region" description="Helical" evidence="1">
    <location>
        <begin position="6"/>
        <end position="25"/>
    </location>
</feature>
<proteinExistence type="predicted"/>
<keyword evidence="1" id="KW-1133">Transmembrane helix</keyword>
<evidence type="ECO:0000313" key="2">
    <source>
        <dbReference type="EMBL" id="JAH61364.1"/>
    </source>
</evidence>
<evidence type="ECO:0000256" key="1">
    <source>
        <dbReference type="SAM" id="Phobius"/>
    </source>
</evidence>
<sequence length="51" mass="5586">MGSNIFLEIISIWTLILFTIHTFWLSTVQITAVQHSAAGGSALRLHCSSVL</sequence>
<dbReference type="EMBL" id="GBXM01047213">
    <property type="protein sequence ID" value="JAH61364.1"/>
    <property type="molecule type" value="Transcribed_RNA"/>
</dbReference>
<organism evidence="2">
    <name type="scientific">Anguilla anguilla</name>
    <name type="common">European freshwater eel</name>
    <name type="synonym">Muraena anguilla</name>
    <dbReference type="NCBI Taxonomy" id="7936"/>
    <lineage>
        <taxon>Eukaryota</taxon>
        <taxon>Metazoa</taxon>
        <taxon>Chordata</taxon>
        <taxon>Craniata</taxon>
        <taxon>Vertebrata</taxon>
        <taxon>Euteleostomi</taxon>
        <taxon>Actinopterygii</taxon>
        <taxon>Neopterygii</taxon>
        <taxon>Teleostei</taxon>
        <taxon>Anguilliformes</taxon>
        <taxon>Anguillidae</taxon>
        <taxon>Anguilla</taxon>
    </lineage>
</organism>
<protein>
    <submittedName>
        <fullName evidence="2">Uncharacterized protein</fullName>
    </submittedName>
</protein>
<accession>A0A0E9U645</accession>
<reference evidence="2" key="1">
    <citation type="submission" date="2014-11" db="EMBL/GenBank/DDBJ databases">
        <authorList>
            <person name="Amaro Gonzalez C."/>
        </authorList>
    </citation>
    <scope>NUCLEOTIDE SEQUENCE</scope>
</reference>
<dbReference type="AlphaFoldDB" id="A0A0E9U645"/>
<reference evidence="2" key="2">
    <citation type="journal article" date="2015" name="Fish Shellfish Immunol.">
        <title>Early steps in the European eel (Anguilla anguilla)-Vibrio vulnificus interaction in the gills: Role of the RtxA13 toxin.</title>
        <authorList>
            <person name="Callol A."/>
            <person name="Pajuelo D."/>
            <person name="Ebbesson L."/>
            <person name="Teles M."/>
            <person name="MacKenzie S."/>
            <person name="Amaro C."/>
        </authorList>
    </citation>
    <scope>NUCLEOTIDE SEQUENCE</scope>
</reference>
<keyword evidence="1" id="KW-0812">Transmembrane</keyword>
<name>A0A0E9U645_ANGAN</name>